<reference evidence="1" key="1">
    <citation type="submission" date="2014-09" db="EMBL/GenBank/DDBJ databases">
        <authorList>
            <person name="Magalhaes I.L.F."/>
            <person name="Oliveira U."/>
            <person name="Santos F.R."/>
            <person name="Vidigal T.H.D.A."/>
            <person name="Brescovit A.D."/>
            <person name="Santos A.J."/>
        </authorList>
    </citation>
    <scope>NUCLEOTIDE SEQUENCE</scope>
    <source>
        <tissue evidence="1">Shoot tissue taken approximately 20 cm above the soil surface</tissue>
    </source>
</reference>
<name>A0A0A8Z8I1_ARUDO</name>
<dbReference type="EMBL" id="GBRH01266738">
    <property type="protein sequence ID" value="JAD31157.1"/>
    <property type="molecule type" value="Transcribed_RNA"/>
</dbReference>
<protein>
    <submittedName>
        <fullName evidence="1">Uncharacterized protein</fullName>
    </submittedName>
</protein>
<accession>A0A0A8Z8I1</accession>
<evidence type="ECO:0000313" key="1">
    <source>
        <dbReference type="EMBL" id="JAD31157.1"/>
    </source>
</evidence>
<reference evidence="1" key="2">
    <citation type="journal article" date="2015" name="Data Brief">
        <title>Shoot transcriptome of the giant reed, Arundo donax.</title>
        <authorList>
            <person name="Barrero R.A."/>
            <person name="Guerrero F.D."/>
            <person name="Moolhuijzen P."/>
            <person name="Goolsby J.A."/>
            <person name="Tidwell J."/>
            <person name="Bellgard S.E."/>
            <person name="Bellgard M.I."/>
        </authorList>
    </citation>
    <scope>NUCLEOTIDE SEQUENCE</scope>
    <source>
        <tissue evidence="1">Shoot tissue taken approximately 20 cm above the soil surface</tissue>
    </source>
</reference>
<proteinExistence type="predicted"/>
<organism evidence="1">
    <name type="scientific">Arundo donax</name>
    <name type="common">Giant reed</name>
    <name type="synonym">Donax arundinaceus</name>
    <dbReference type="NCBI Taxonomy" id="35708"/>
    <lineage>
        <taxon>Eukaryota</taxon>
        <taxon>Viridiplantae</taxon>
        <taxon>Streptophyta</taxon>
        <taxon>Embryophyta</taxon>
        <taxon>Tracheophyta</taxon>
        <taxon>Spermatophyta</taxon>
        <taxon>Magnoliopsida</taxon>
        <taxon>Liliopsida</taxon>
        <taxon>Poales</taxon>
        <taxon>Poaceae</taxon>
        <taxon>PACMAD clade</taxon>
        <taxon>Arundinoideae</taxon>
        <taxon>Arundineae</taxon>
        <taxon>Arundo</taxon>
    </lineage>
</organism>
<sequence length="13" mass="1584">MCSSSMYSRKKYL</sequence>